<feature type="region of interest" description="Disordered" evidence="2">
    <location>
        <begin position="1"/>
        <end position="56"/>
    </location>
</feature>
<evidence type="ECO:0008006" key="5">
    <source>
        <dbReference type="Google" id="ProtNLM"/>
    </source>
</evidence>
<dbReference type="AlphaFoldDB" id="A0AAW6LPI9"/>
<name>A0AAW6LPI9_RHOSG</name>
<keyword evidence="1" id="KW-0175">Coiled coil</keyword>
<dbReference type="EMBL" id="JARDXE010000017">
    <property type="protein sequence ID" value="MDE8648086.1"/>
    <property type="molecule type" value="Genomic_DNA"/>
</dbReference>
<feature type="compositionally biased region" description="Low complexity" evidence="2">
    <location>
        <begin position="1"/>
        <end position="13"/>
    </location>
</feature>
<protein>
    <recommendedName>
        <fullName evidence="5">Scaffolding protein</fullName>
    </recommendedName>
</protein>
<feature type="compositionally biased region" description="Low complexity" evidence="2">
    <location>
        <begin position="211"/>
        <end position="225"/>
    </location>
</feature>
<organism evidence="3 4">
    <name type="scientific">Rhodococcus qingshengii</name>
    <dbReference type="NCBI Taxonomy" id="334542"/>
    <lineage>
        <taxon>Bacteria</taxon>
        <taxon>Bacillati</taxon>
        <taxon>Actinomycetota</taxon>
        <taxon>Actinomycetes</taxon>
        <taxon>Mycobacteriales</taxon>
        <taxon>Nocardiaceae</taxon>
        <taxon>Rhodococcus</taxon>
        <taxon>Rhodococcus erythropolis group</taxon>
    </lineage>
</organism>
<sequence length="234" mass="24547">MTVPANPAVTPPVQETPPGDPGAPAVNADGTPVVPAAPEAQAGNDTRQVNKHGFPDGTPVVEMTQAEQTAYWRYHSRTHEERAKAGLSADEAQELRDEVARLKNAALSADQIAANEAIETAKSEAREAARAELMPVIHESQLLGYASTVISGDRLQAWVQSANPAHFLDESGAIDGAKVQTHLTALFGEKETAPTTPRQQYPNFGQGATPGGSARPQRGAAGAAEAAKRFKTAA</sequence>
<accession>A0AAW6LPI9</accession>
<feature type="region of interest" description="Disordered" evidence="2">
    <location>
        <begin position="191"/>
        <end position="234"/>
    </location>
</feature>
<evidence type="ECO:0000256" key="1">
    <source>
        <dbReference type="SAM" id="Coils"/>
    </source>
</evidence>
<dbReference type="RefSeq" id="WP_275232323.1">
    <property type="nucleotide sequence ID" value="NZ_JARDXE010000017.1"/>
</dbReference>
<evidence type="ECO:0000256" key="2">
    <source>
        <dbReference type="SAM" id="MobiDB-lite"/>
    </source>
</evidence>
<feature type="compositionally biased region" description="Polar residues" evidence="2">
    <location>
        <begin position="193"/>
        <end position="203"/>
    </location>
</feature>
<gene>
    <name evidence="3" type="ORF">PXH69_24205</name>
</gene>
<comment type="caution">
    <text evidence="3">The sequence shown here is derived from an EMBL/GenBank/DDBJ whole genome shotgun (WGS) entry which is preliminary data.</text>
</comment>
<reference evidence="3" key="1">
    <citation type="submission" date="2023-02" db="EMBL/GenBank/DDBJ databases">
        <title>A novel hydrolase synthesized by Rhodococcus erythropolis HQ is responsible for the detoxification of Zearalenone.</title>
        <authorList>
            <person name="Hu J."/>
            <person name="Xu J."/>
        </authorList>
    </citation>
    <scope>NUCLEOTIDE SEQUENCE</scope>
    <source>
        <strain evidence="3">HQ</strain>
    </source>
</reference>
<evidence type="ECO:0000313" key="3">
    <source>
        <dbReference type="EMBL" id="MDE8648086.1"/>
    </source>
</evidence>
<dbReference type="Proteomes" id="UP001217325">
    <property type="component" value="Unassembled WGS sequence"/>
</dbReference>
<evidence type="ECO:0000313" key="4">
    <source>
        <dbReference type="Proteomes" id="UP001217325"/>
    </source>
</evidence>
<proteinExistence type="predicted"/>
<feature type="coiled-coil region" evidence="1">
    <location>
        <begin position="85"/>
        <end position="112"/>
    </location>
</feature>